<dbReference type="PANTHER" id="PTHR13604">
    <property type="entry name" value="DC12-RELATED"/>
    <property type="match status" value="1"/>
</dbReference>
<evidence type="ECO:0000256" key="2">
    <source>
        <dbReference type="ARBA" id="ARBA00022670"/>
    </source>
</evidence>
<evidence type="ECO:0000256" key="7">
    <source>
        <dbReference type="ARBA" id="ARBA00023239"/>
    </source>
</evidence>
<name>C4WN92_9HYPH</name>
<comment type="similarity">
    <text evidence="1 8">Belongs to the SOS response-associated peptidase family.</text>
</comment>
<evidence type="ECO:0000256" key="3">
    <source>
        <dbReference type="ARBA" id="ARBA00022763"/>
    </source>
</evidence>
<gene>
    <name evidence="10" type="ORF">OINT_2001035</name>
</gene>
<proteinExistence type="inferred from homology"/>
<dbReference type="GO" id="GO:0008233">
    <property type="term" value="F:peptidase activity"/>
    <property type="evidence" value="ECO:0007669"/>
    <property type="project" value="UniProtKB-KW"/>
</dbReference>
<evidence type="ECO:0000256" key="1">
    <source>
        <dbReference type="ARBA" id="ARBA00008136"/>
    </source>
</evidence>
<sequence length="256" mass="29321">MVLSRPQAGRRGCAGWTAKIGMLFSPNEEERMCNLYNITTTHEAMRRLFPKFGDMTNRIDPQMDIFPDYPAPVLRNLKGDEPELAMLRWGMPTPPMYVKGEADSGVTNIRNLTSPHWRRWQGVESRCVVPATSFSEYGQEPDPKTKRKPLHWFALNEEKPLFAFAGIWTSWKGVRKKKEGPVEVDIFAFLTTDPNAVVKPIHPKAMPVILRTTEEIDTWLRAPWNEAKEMQKPLADADLIDLTPRNDNEEAQPSLF</sequence>
<dbReference type="PANTHER" id="PTHR13604:SF0">
    <property type="entry name" value="ABASIC SITE PROCESSING PROTEIN HMCES"/>
    <property type="match status" value="1"/>
</dbReference>
<dbReference type="GO" id="GO:0016829">
    <property type="term" value="F:lyase activity"/>
    <property type="evidence" value="ECO:0007669"/>
    <property type="project" value="UniProtKB-KW"/>
</dbReference>
<dbReference type="EMBL" id="ACQA01000002">
    <property type="protein sequence ID" value="EEQ93847.1"/>
    <property type="molecule type" value="Genomic_DNA"/>
</dbReference>
<dbReference type="SUPFAM" id="SSF143081">
    <property type="entry name" value="BB1717-like"/>
    <property type="match status" value="1"/>
</dbReference>
<dbReference type="Gene3D" id="3.90.1680.20">
    <property type="match status" value="2"/>
</dbReference>
<keyword evidence="6" id="KW-0238">DNA-binding</keyword>
<feature type="region of interest" description="Disordered" evidence="9">
    <location>
        <begin position="236"/>
        <end position="256"/>
    </location>
</feature>
<evidence type="ECO:0000313" key="10">
    <source>
        <dbReference type="EMBL" id="EEQ93847.1"/>
    </source>
</evidence>
<dbReference type="AlphaFoldDB" id="C4WN92"/>
<dbReference type="InterPro" id="IPR003738">
    <property type="entry name" value="SRAP"/>
</dbReference>
<keyword evidence="5" id="KW-0190">Covalent protein-DNA linkage</keyword>
<keyword evidence="4 8" id="KW-0378">Hydrolase</keyword>
<dbReference type="Proteomes" id="UP000004386">
    <property type="component" value="Unassembled WGS sequence"/>
</dbReference>
<accession>C4WN92</accession>
<reference evidence="10 11" key="1">
    <citation type="submission" date="2009-05" db="EMBL/GenBank/DDBJ databases">
        <authorList>
            <person name="Setubal J.C."/>
            <person name="Boyle S."/>
            <person name="Crasta O.R."/>
            <person name="Gillespie J.J."/>
            <person name="Kenyon R.W."/>
            <person name="Lu J."/>
            <person name="Mane S."/>
            <person name="Nagrani S."/>
            <person name="Shallom J.M."/>
            <person name="Shallom S."/>
            <person name="Shukla M."/>
            <person name="Snyder E.E."/>
            <person name="Sobral B.W."/>
            <person name="Wattam A.R."/>
            <person name="Will R."/>
            <person name="Williams K."/>
            <person name="Yoo H."/>
            <person name="Munk C."/>
            <person name="Tapia R."/>
            <person name="Green L."/>
            <person name="Rogers Y."/>
            <person name="Detter J.C."/>
            <person name="Bruce D."/>
            <person name="Brettin T.S."/>
            <person name="Tsolis R."/>
        </authorList>
    </citation>
    <scope>NUCLEOTIDE SEQUENCE [LARGE SCALE GENOMIC DNA]</scope>
    <source>
        <strain evidence="10 11">LMG 3301</strain>
    </source>
</reference>
<dbReference type="GO" id="GO:0003697">
    <property type="term" value="F:single-stranded DNA binding"/>
    <property type="evidence" value="ECO:0007669"/>
    <property type="project" value="InterPro"/>
</dbReference>
<dbReference type="GO" id="GO:0006508">
    <property type="term" value="P:proteolysis"/>
    <property type="evidence" value="ECO:0007669"/>
    <property type="project" value="UniProtKB-KW"/>
</dbReference>
<dbReference type="Pfam" id="PF02586">
    <property type="entry name" value="SRAP"/>
    <property type="match status" value="1"/>
</dbReference>
<evidence type="ECO:0000256" key="5">
    <source>
        <dbReference type="ARBA" id="ARBA00023124"/>
    </source>
</evidence>
<evidence type="ECO:0000256" key="9">
    <source>
        <dbReference type="SAM" id="MobiDB-lite"/>
    </source>
</evidence>
<evidence type="ECO:0000256" key="4">
    <source>
        <dbReference type="ARBA" id="ARBA00022801"/>
    </source>
</evidence>
<keyword evidence="7" id="KW-0456">Lyase</keyword>
<evidence type="ECO:0000256" key="6">
    <source>
        <dbReference type="ARBA" id="ARBA00023125"/>
    </source>
</evidence>
<keyword evidence="2 8" id="KW-0645">Protease</keyword>
<dbReference type="InterPro" id="IPR036590">
    <property type="entry name" value="SRAP-like"/>
</dbReference>
<dbReference type="EC" id="3.4.-.-" evidence="8"/>
<organism evidence="10 11">
    <name type="scientific">Brucella intermedia LMG 3301</name>
    <dbReference type="NCBI Taxonomy" id="641118"/>
    <lineage>
        <taxon>Bacteria</taxon>
        <taxon>Pseudomonadati</taxon>
        <taxon>Pseudomonadota</taxon>
        <taxon>Alphaproteobacteria</taxon>
        <taxon>Hyphomicrobiales</taxon>
        <taxon>Brucellaceae</taxon>
        <taxon>Brucella/Ochrobactrum group</taxon>
        <taxon>Brucella</taxon>
    </lineage>
</organism>
<protein>
    <recommendedName>
        <fullName evidence="8">Abasic site processing protein</fullName>
        <ecNumber evidence="8">3.4.-.-</ecNumber>
    </recommendedName>
</protein>
<evidence type="ECO:0000313" key="11">
    <source>
        <dbReference type="Proteomes" id="UP000004386"/>
    </source>
</evidence>
<keyword evidence="3" id="KW-0227">DNA damage</keyword>
<dbReference type="HOGENOM" id="CLU_035990_5_0_5"/>
<evidence type="ECO:0000256" key="8">
    <source>
        <dbReference type="RuleBase" id="RU364100"/>
    </source>
</evidence>
<dbReference type="GO" id="GO:0106300">
    <property type="term" value="P:protein-DNA covalent cross-linking repair"/>
    <property type="evidence" value="ECO:0007669"/>
    <property type="project" value="InterPro"/>
</dbReference>
<comment type="caution">
    <text evidence="10">The sequence shown here is derived from an EMBL/GenBank/DDBJ whole genome shotgun (WGS) entry which is preliminary data.</text>
</comment>